<feature type="region of interest" description="Disordered" evidence="2">
    <location>
        <begin position="405"/>
        <end position="496"/>
    </location>
</feature>
<name>A0ABP1FFK1_9CHLO</name>
<dbReference type="Proteomes" id="UP001497392">
    <property type="component" value="Unassembled WGS sequence"/>
</dbReference>
<sequence>MESNGNHIDSLRQMLDYLEGPPWLTGTQKHILLDDVPVPNTTVDSLDPLAPENDNCFGPASPAKDPEGMAGCNACSAQQTPPGSGCQPIHQPPCTANGGQYKGMPSLPARPPKARPTLPTAPTTAPEPPSAPALADLQPMNMDDHDTQLESGEIDNAMERKSGDTETEGLRGAAPSASKDAAGDVAQEPAQAADPNADVAQQAAAQRPALTECTLIGFDWKGSRQKLHVLREEGADCLSGAVMVTQLRKVPLPKPAWSPKMVCRTWNDMARALKIRSRGAASWVSTKEEQEALEKHGAFCFRRGCRAVRMLLVTVALEELGRVCKGYEDDLASLRAALTAGQPASPAGSGEELSGHHAESNPCSNAPLAALCQKAKLPKEASPALSHHRTASDFSPDCERAARSAITTAPTQPPAQEATPYSKHLPERMYGFSGADSLPHLTGIKQPCPSDDAPAPKQASRRGTASKKRRPTKMRRTAETPHHDAQAESAPHTNGGYTEAQYRAHMNLRKDALARLGSVWVQEDMAFAAAKDAQIEKLQREVMAMQKLCAELRASAASSSCKAAAVVLARNLYEMKLQFDLPLLGQRRASSVYVAASEADSAGRLYVDAVR</sequence>
<feature type="region of interest" description="Disordered" evidence="2">
    <location>
        <begin position="97"/>
        <end position="197"/>
    </location>
</feature>
<feature type="coiled-coil region" evidence="1">
    <location>
        <begin position="528"/>
        <end position="555"/>
    </location>
</feature>
<evidence type="ECO:0000256" key="1">
    <source>
        <dbReference type="SAM" id="Coils"/>
    </source>
</evidence>
<evidence type="ECO:0000256" key="2">
    <source>
        <dbReference type="SAM" id="MobiDB-lite"/>
    </source>
</evidence>
<reference evidence="3 4" key="1">
    <citation type="submission" date="2024-06" db="EMBL/GenBank/DDBJ databases">
        <authorList>
            <person name="Kraege A."/>
            <person name="Thomma B."/>
        </authorList>
    </citation>
    <scope>NUCLEOTIDE SEQUENCE [LARGE SCALE GENOMIC DNA]</scope>
</reference>
<proteinExistence type="predicted"/>
<protein>
    <submittedName>
        <fullName evidence="3">G382 protein</fullName>
    </submittedName>
</protein>
<gene>
    <name evidence="3" type="primary">g382</name>
    <name evidence="3" type="ORF">VP750_LOCUS334</name>
</gene>
<accession>A0ABP1FFK1</accession>
<feature type="compositionally biased region" description="Basic and acidic residues" evidence="2">
    <location>
        <begin position="476"/>
        <end position="486"/>
    </location>
</feature>
<feature type="compositionally biased region" description="Low complexity" evidence="2">
    <location>
        <begin position="405"/>
        <end position="420"/>
    </location>
</feature>
<evidence type="ECO:0000313" key="3">
    <source>
        <dbReference type="EMBL" id="CAL5218675.1"/>
    </source>
</evidence>
<organism evidence="3 4">
    <name type="scientific">Coccomyxa viridis</name>
    <dbReference type="NCBI Taxonomy" id="1274662"/>
    <lineage>
        <taxon>Eukaryota</taxon>
        <taxon>Viridiplantae</taxon>
        <taxon>Chlorophyta</taxon>
        <taxon>core chlorophytes</taxon>
        <taxon>Trebouxiophyceae</taxon>
        <taxon>Trebouxiophyceae incertae sedis</taxon>
        <taxon>Coccomyxaceae</taxon>
        <taxon>Coccomyxa</taxon>
    </lineage>
</organism>
<keyword evidence="4" id="KW-1185">Reference proteome</keyword>
<evidence type="ECO:0000313" key="4">
    <source>
        <dbReference type="Proteomes" id="UP001497392"/>
    </source>
</evidence>
<keyword evidence="1" id="KW-0175">Coiled coil</keyword>
<feature type="compositionally biased region" description="Basic residues" evidence="2">
    <location>
        <begin position="464"/>
        <end position="475"/>
    </location>
</feature>
<feature type="region of interest" description="Disordered" evidence="2">
    <location>
        <begin position="381"/>
        <end position="400"/>
    </location>
</feature>
<feature type="region of interest" description="Disordered" evidence="2">
    <location>
        <begin position="341"/>
        <end position="361"/>
    </location>
</feature>
<dbReference type="EMBL" id="CAXHTA020000001">
    <property type="protein sequence ID" value="CAL5218675.1"/>
    <property type="molecule type" value="Genomic_DNA"/>
</dbReference>
<feature type="compositionally biased region" description="Low complexity" evidence="2">
    <location>
        <begin position="115"/>
        <end position="124"/>
    </location>
</feature>
<comment type="caution">
    <text evidence="3">The sequence shown here is derived from an EMBL/GenBank/DDBJ whole genome shotgun (WGS) entry which is preliminary data.</text>
</comment>